<evidence type="ECO:0000313" key="1">
    <source>
        <dbReference type="EMBL" id="MBX30274.1"/>
    </source>
</evidence>
<keyword evidence="1" id="KW-0808">Transferase</keyword>
<name>A0A2P2MJ84_RHIMU</name>
<keyword evidence="1" id="KW-0418">Kinase</keyword>
<organism evidence="1">
    <name type="scientific">Rhizophora mucronata</name>
    <name type="common">Asiatic mangrove</name>
    <dbReference type="NCBI Taxonomy" id="61149"/>
    <lineage>
        <taxon>Eukaryota</taxon>
        <taxon>Viridiplantae</taxon>
        <taxon>Streptophyta</taxon>
        <taxon>Embryophyta</taxon>
        <taxon>Tracheophyta</taxon>
        <taxon>Spermatophyta</taxon>
        <taxon>Magnoliopsida</taxon>
        <taxon>eudicotyledons</taxon>
        <taxon>Gunneridae</taxon>
        <taxon>Pentapetalae</taxon>
        <taxon>rosids</taxon>
        <taxon>fabids</taxon>
        <taxon>Malpighiales</taxon>
        <taxon>Rhizophoraceae</taxon>
        <taxon>Rhizophora</taxon>
    </lineage>
</organism>
<dbReference type="EMBL" id="GGEC01049790">
    <property type="protein sequence ID" value="MBX30274.1"/>
    <property type="molecule type" value="Transcribed_RNA"/>
</dbReference>
<reference evidence="1" key="1">
    <citation type="submission" date="2018-02" db="EMBL/GenBank/DDBJ databases">
        <title>Rhizophora mucronata_Transcriptome.</title>
        <authorList>
            <person name="Meera S.P."/>
            <person name="Sreeshan A."/>
            <person name="Augustine A."/>
        </authorList>
    </citation>
    <scope>NUCLEOTIDE SEQUENCE</scope>
    <source>
        <tissue evidence="1">Leaf</tissue>
    </source>
</reference>
<accession>A0A2P2MJ84</accession>
<protein>
    <submittedName>
        <fullName evidence="1">Putative casein kinase II subunit beta-4</fullName>
    </submittedName>
</protein>
<sequence length="12" mass="1487">MRSTMCRLHQSH</sequence>
<dbReference type="GO" id="GO:0016301">
    <property type="term" value="F:kinase activity"/>
    <property type="evidence" value="ECO:0007669"/>
    <property type="project" value="UniProtKB-KW"/>
</dbReference>
<proteinExistence type="predicted"/>